<dbReference type="SMART" id="SM00248">
    <property type="entry name" value="ANK"/>
    <property type="match status" value="2"/>
</dbReference>
<organism evidence="4">
    <name type="scientific">Guillardia theta (strain CCMP2712)</name>
    <name type="common">Cryptophyte</name>
    <dbReference type="NCBI Taxonomy" id="905079"/>
    <lineage>
        <taxon>Eukaryota</taxon>
        <taxon>Cryptophyceae</taxon>
        <taxon>Pyrenomonadales</taxon>
        <taxon>Geminigeraceae</taxon>
        <taxon>Guillardia</taxon>
    </lineage>
</organism>
<dbReference type="PROSITE" id="PS50088">
    <property type="entry name" value="ANK_REPEAT"/>
    <property type="match status" value="2"/>
</dbReference>
<proteinExistence type="predicted"/>
<dbReference type="GeneID" id="17292535"/>
<evidence type="ECO:0000256" key="1">
    <source>
        <dbReference type="ARBA" id="ARBA00022737"/>
    </source>
</evidence>
<evidence type="ECO:0000313" key="5">
    <source>
        <dbReference type="EnsemblProtists" id="EKX35757"/>
    </source>
</evidence>
<dbReference type="OrthoDB" id="539213at2759"/>
<dbReference type="PaxDb" id="55529-EKX35757"/>
<dbReference type="RefSeq" id="XP_005822737.1">
    <property type="nucleotide sequence ID" value="XM_005822680.1"/>
</dbReference>
<evidence type="ECO:0000256" key="3">
    <source>
        <dbReference type="PROSITE-ProRule" id="PRU00023"/>
    </source>
</evidence>
<dbReference type="InterPro" id="IPR002110">
    <property type="entry name" value="Ankyrin_rpt"/>
</dbReference>
<reference evidence="5" key="3">
    <citation type="submission" date="2015-06" db="UniProtKB">
        <authorList>
            <consortium name="EnsemblProtists"/>
        </authorList>
    </citation>
    <scope>IDENTIFICATION</scope>
</reference>
<evidence type="ECO:0000313" key="6">
    <source>
        <dbReference type="Proteomes" id="UP000011087"/>
    </source>
</evidence>
<dbReference type="GO" id="GO:0005737">
    <property type="term" value="C:cytoplasm"/>
    <property type="evidence" value="ECO:0007669"/>
    <property type="project" value="TreeGrafter"/>
</dbReference>
<accession>L1II33</accession>
<dbReference type="SUPFAM" id="SSF48403">
    <property type="entry name" value="Ankyrin repeat"/>
    <property type="match status" value="1"/>
</dbReference>
<dbReference type="AlphaFoldDB" id="L1II33"/>
<keyword evidence="1" id="KW-0677">Repeat</keyword>
<reference evidence="6" key="2">
    <citation type="submission" date="2012-11" db="EMBL/GenBank/DDBJ databases">
        <authorList>
            <person name="Kuo A."/>
            <person name="Curtis B.A."/>
            <person name="Tanifuji G."/>
            <person name="Burki F."/>
            <person name="Gruber A."/>
            <person name="Irimia M."/>
            <person name="Maruyama S."/>
            <person name="Arias M.C."/>
            <person name="Ball S.G."/>
            <person name="Gile G.H."/>
            <person name="Hirakawa Y."/>
            <person name="Hopkins J.F."/>
            <person name="Rensing S.A."/>
            <person name="Schmutz J."/>
            <person name="Symeonidi A."/>
            <person name="Elias M."/>
            <person name="Eveleigh R.J."/>
            <person name="Herman E.K."/>
            <person name="Klute M.J."/>
            <person name="Nakayama T."/>
            <person name="Obornik M."/>
            <person name="Reyes-Prieto A."/>
            <person name="Armbrust E.V."/>
            <person name="Aves S.J."/>
            <person name="Beiko R.G."/>
            <person name="Coutinho P."/>
            <person name="Dacks J.B."/>
            <person name="Durnford D.G."/>
            <person name="Fast N.M."/>
            <person name="Green B.R."/>
            <person name="Grisdale C."/>
            <person name="Hempe F."/>
            <person name="Henrissat B."/>
            <person name="Hoppner M.P."/>
            <person name="Ishida K.-I."/>
            <person name="Kim E."/>
            <person name="Koreny L."/>
            <person name="Kroth P.G."/>
            <person name="Liu Y."/>
            <person name="Malik S.-B."/>
            <person name="Maier U.G."/>
            <person name="McRose D."/>
            <person name="Mock T."/>
            <person name="Neilson J.A."/>
            <person name="Onodera N.T."/>
            <person name="Poole A.M."/>
            <person name="Pritham E.J."/>
            <person name="Richards T.A."/>
            <person name="Rocap G."/>
            <person name="Roy S.W."/>
            <person name="Sarai C."/>
            <person name="Schaack S."/>
            <person name="Shirato S."/>
            <person name="Slamovits C.H."/>
            <person name="Spencer D.F."/>
            <person name="Suzuki S."/>
            <person name="Worden A.Z."/>
            <person name="Zauner S."/>
            <person name="Barry K."/>
            <person name="Bell C."/>
            <person name="Bharti A.K."/>
            <person name="Crow J.A."/>
            <person name="Grimwood J."/>
            <person name="Kramer R."/>
            <person name="Lindquist E."/>
            <person name="Lucas S."/>
            <person name="Salamov A."/>
            <person name="McFadden G.I."/>
            <person name="Lane C.E."/>
            <person name="Keeling P.J."/>
            <person name="Gray M.W."/>
            <person name="Grigoriev I.V."/>
            <person name="Archibald J.M."/>
        </authorList>
    </citation>
    <scope>NUCLEOTIDE SEQUENCE</scope>
    <source>
        <strain evidence="6">CCMP2712</strain>
    </source>
</reference>
<feature type="repeat" description="ANK" evidence="3">
    <location>
        <begin position="76"/>
        <end position="108"/>
    </location>
</feature>
<dbReference type="EnsemblProtists" id="EKX35757">
    <property type="protein sequence ID" value="EKX35757"/>
    <property type="gene ID" value="GUITHDRAFT_118032"/>
</dbReference>
<dbReference type="PANTHER" id="PTHR24198:SF188">
    <property type="entry name" value="ANKYRIN REPEAT DOMAIN 55"/>
    <property type="match status" value="1"/>
</dbReference>
<keyword evidence="6" id="KW-1185">Reference proteome</keyword>
<evidence type="ECO:0000313" key="4">
    <source>
        <dbReference type="EMBL" id="EKX35757.1"/>
    </source>
</evidence>
<dbReference type="HOGENOM" id="CLU_1345415_0_0_1"/>
<dbReference type="PANTHER" id="PTHR24198">
    <property type="entry name" value="ANKYRIN REPEAT AND PROTEIN KINASE DOMAIN-CONTAINING PROTEIN"/>
    <property type="match status" value="1"/>
</dbReference>
<dbReference type="EMBL" id="JH993084">
    <property type="protein sequence ID" value="EKX35757.1"/>
    <property type="molecule type" value="Genomic_DNA"/>
</dbReference>
<dbReference type="InterPro" id="IPR036770">
    <property type="entry name" value="Ankyrin_rpt-contain_sf"/>
</dbReference>
<dbReference type="PROSITE" id="PS50297">
    <property type="entry name" value="ANK_REP_REGION"/>
    <property type="match status" value="2"/>
</dbReference>
<keyword evidence="2 3" id="KW-0040">ANK repeat</keyword>
<reference evidence="4 6" key="1">
    <citation type="journal article" date="2012" name="Nature">
        <title>Algal genomes reveal evolutionary mosaicism and the fate of nucleomorphs.</title>
        <authorList>
            <consortium name="DOE Joint Genome Institute"/>
            <person name="Curtis B.A."/>
            <person name="Tanifuji G."/>
            <person name="Burki F."/>
            <person name="Gruber A."/>
            <person name="Irimia M."/>
            <person name="Maruyama S."/>
            <person name="Arias M.C."/>
            <person name="Ball S.G."/>
            <person name="Gile G.H."/>
            <person name="Hirakawa Y."/>
            <person name="Hopkins J.F."/>
            <person name="Kuo A."/>
            <person name="Rensing S.A."/>
            <person name="Schmutz J."/>
            <person name="Symeonidi A."/>
            <person name="Elias M."/>
            <person name="Eveleigh R.J."/>
            <person name="Herman E.K."/>
            <person name="Klute M.J."/>
            <person name="Nakayama T."/>
            <person name="Obornik M."/>
            <person name="Reyes-Prieto A."/>
            <person name="Armbrust E.V."/>
            <person name="Aves S.J."/>
            <person name="Beiko R.G."/>
            <person name="Coutinho P."/>
            <person name="Dacks J.B."/>
            <person name="Durnford D.G."/>
            <person name="Fast N.M."/>
            <person name="Green B.R."/>
            <person name="Grisdale C.J."/>
            <person name="Hempel F."/>
            <person name="Henrissat B."/>
            <person name="Hoppner M.P."/>
            <person name="Ishida K."/>
            <person name="Kim E."/>
            <person name="Koreny L."/>
            <person name="Kroth P.G."/>
            <person name="Liu Y."/>
            <person name="Malik S.B."/>
            <person name="Maier U.G."/>
            <person name="McRose D."/>
            <person name="Mock T."/>
            <person name="Neilson J.A."/>
            <person name="Onodera N.T."/>
            <person name="Poole A.M."/>
            <person name="Pritham E.J."/>
            <person name="Richards T.A."/>
            <person name="Rocap G."/>
            <person name="Roy S.W."/>
            <person name="Sarai C."/>
            <person name="Schaack S."/>
            <person name="Shirato S."/>
            <person name="Slamovits C.H."/>
            <person name="Spencer D.F."/>
            <person name="Suzuki S."/>
            <person name="Worden A.Z."/>
            <person name="Zauner S."/>
            <person name="Barry K."/>
            <person name="Bell C."/>
            <person name="Bharti A.K."/>
            <person name="Crow J.A."/>
            <person name="Grimwood J."/>
            <person name="Kramer R."/>
            <person name="Lindquist E."/>
            <person name="Lucas S."/>
            <person name="Salamov A."/>
            <person name="McFadden G.I."/>
            <person name="Lane C.E."/>
            <person name="Keeling P.J."/>
            <person name="Gray M.W."/>
            <person name="Grigoriev I.V."/>
            <person name="Archibald J.M."/>
        </authorList>
    </citation>
    <scope>NUCLEOTIDE SEQUENCE</scope>
    <source>
        <strain evidence="4 6">CCMP2712</strain>
    </source>
</reference>
<sequence>MLGRLDACLLARNGSETSILDLVDAQVPHELMQQLILGEESPDVRLLHGIVTDNRTRVEEALSQGADPDRRLVESNDDTLLHLAVKQFSTECVACLLDHGARIDAQNALGRTALHEAVMMPFSTTVLELLLERGCDMEVKDREGATALWTAVKSVRTLVAAGASTRVTSSNGTSLLDHAMSQAAMPADIVDNIRGRGEELSSSL</sequence>
<dbReference type="KEGG" id="gtt:GUITHDRAFT_118032"/>
<gene>
    <name evidence="4" type="ORF">GUITHDRAFT_118032</name>
</gene>
<dbReference type="STRING" id="905079.L1II33"/>
<dbReference type="Proteomes" id="UP000011087">
    <property type="component" value="Unassembled WGS sequence"/>
</dbReference>
<dbReference type="Pfam" id="PF12796">
    <property type="entry name" value="Ank_2"/>
    <property type="match status" value="1"/>
</dbReference>
<feature type="repeat" description="ANK" evidence="3">
    <location>
        <begin position="109"/>
        <end position="142"/>
    </location>
</feature>
<protein>
    <submittedName>
        <fullName evidence="4 5">Uncharacterized protein</fullName>
    </submittedName>
</protein>
<evidence type="ECO:0000256" key="2">
    <source>
        <dbReference type="ARBA" id="ARBA00023043"/>
    </source>
</evidence>
<dbReference type="Gene3D" id="1.25.40.20">
    <property type="entry name" value="Ankyrin repeat-containing domain"/>
    <property type="match status" value="1"/>
</dbReference>
<name>L1II33_GUITC</name>